<dbReference type="InterPro" id="IPR005475">
    <property type="entry name" value="Transketolase-like_Pyr-bd"/>
</dbReference>
<feature type="domain" description="Transketolase-like pyrimidine-binding" evidence="4">
    <location>
        <begin position="4"/>
        <end position="179"/>
    </location>
</feature>
<dbReference type="Pfam" id="PF02780">
    <property type="entry name" value="Transketolase_C"/>
    <property type="match status" value="1"/>
</dbReference>
<dbReference type="SUPFAM" id="SSF52518">
    <property type="entry name" value="Thiamin diphosphate-binding fold (THDP-binding)"/>
    <property type="match status" value="1"/>
</dbReference>
<evidence type="ECO:0000313" key="6">
    <source>
        <dbReference type="Proteomes" id="UP000650524"/>
    </source>
</evidence>
<comment type="caution">
    <text evidence="5">The sequence shown here is derived from an EMBL/GenBank/DDBJ whole genome shotgun (WGS) entry which is preliminary data.</text>
</comment>
<dbReference type="FunFam" id="3.40.50.970:FF:000001">
    <property type="entry name" value="Pyruvate dehydrogenase E1 beta subunit"/>
    <property type="match status" value="1"/>
</dbReference>
<dbReference type="AlphaFoldDB" id="A0A8J6N0L2"/>
<dbReference type="NCBIfam" id="NF006667">
    <property type="entry name" value="PRK09212.1"/>
    <property type="match status" value="1"/>
</dbReference>
<accession>A0A8J6N0L2</accession>
<dbReference type="Gene3D" id="3.40.50.970">
    <property type="match status" value="1"/>
</dbReference>
<dbReference type="Gene3D" id="3.40.50.920">
    <property type="match status" value="1"/>
</dbReference>
<dbReference type="CDD" id="cd07036">
    <property type="entry name" value="TPP_PYR_E1-PDHc-beta_like"/>
    <property type="match status" value="1"/>
</dbReference>
<evidence type="ECO:0000259" key="4">
    <source>
        <dbReference type="SMART" id="SM00861"/>
    </source>
</evidence>
<keyword evidence="3" id="KW-0786">Thiamine pyrophosphate</keyword>
<dbReference type="FunFam" id="3.40.50.920:FF:000001">
    <property type="entry name" value="Pyruvate dehydrogenase E1 beta subunit"/>
    <property type="match status" value="1"/>
</dbReference>
<evidence type="ECO:0000256" key="1">
    <source>
        <dbReference type="ARBA" id="ARBA00001964"/>
    </source>
</evidence>
<dbReference type="Proteomes" id="UP000650524">
    <property type="component" value="Unassembled WGS sequence"/>
</dbReference>
<name>A0A8J6N0L2_9DELT</name>
<dbReference type="PANTHER" id="PTHR43257:SF2">
    <property type="entry name" value="PYRUVATE DEHYDROGENASE E1 COMPONENT SUBUNIT BETA"/>
    <property type="match status" value="1"/>
</dbReference>
<evidence type="ECO:0000256" key="3">
    <source>
        <dbReference type="ARBA" id="ARBA00023052"/>
    </source>
</evidence>
<evidence type="ECO:0000256" key="2">
    <source>
        <dbReference type="ARBA" id="ARBA00023002"/>
    </source>
</evidence>
<dbReference type="GO" id="GO:0016491">
    <property type="term" value="F:oxidoreductase activity"/>
    <property type="evidence" value="ECO:0007669"/>
    <property type="project" value="UniProtKB-KW"/>
</dbReference>
<dbReference type="InterPro" id="IPR029061">
    <property type="entry name" value="THDP-binding"/>
</dbReference>
<proteinExistence type="predicted"/>
<dbReference type="SMART" id="SM00861">
    <property type="entry name" value="Transket_pyr"/>
    <property type="match status" value="1"/>
</dbReference>
<dbReference type="SUPFAM" id="SSF52922">
    <property type="entry name" value="TK C-terminal domain-like"/>
    <property type="match status" value="1"/>
</dbReference>
<organism evidence="5 6">
    <name type="scientific">Candidatus Desulfacyla euxinica</name>
    <dbReference type="NCBI Taxonomy" id="2841693"/>
    <lineage>
        <taxon>Bacteria</taxon>
        <taxon>Deltaproteobacteria</taxon>
        <taxon>Candidatus Desulfacyla</taxon>
    </lineage>
</organism>
<gene>
    <name evidence="5" type="ORF">H8E19_09065</name>
</gene>
<dbReference type="PANTHER" id="PTHR43257">
    <property type="entry name" value="PYRUVATE DEHYDROGENASE E1 COMPONENT BETA SUBUNIT"/>
    <property type="match status" value="1"/>
</dbReference>
<reference evidence="5 6" key="1">
    <citation type="submission" date="2020-08" db="EMBL/GenBank/DDBJ databases">
        <title>Bridging the membrane lipid divide: bacteria of the FCB group superphylum have the potential to synthesize archaeal ether lipids.</title>
        <authorList>
            <person name="Villanueva L."/>
            <person name="Von Meijenfeldt F.A.B."/>
            <person name="Westbye A.B."/>
            <person name="Yadav S."/>
            <person name="Hopmans E.C."/>
            <person name="Dutilh B.E."/>
            <person name="Sinninghe Damste J.S."/>
        </authorList>
    </citation>
    <scope>NUCLEOTIDE SEQUENCE [LARGE SCALE GENOMIC DNA]</scope>
    <source>
        <strain evidence="5">NIOZ-UU27</strain>
    </source>
</reference>
<sequence>MANMSFAQALNDAHKLEMERDPNIYVAGEDVGVYGGIFGVTAGLLDQFTDKRVRDTPITESAIVGTAVGAAAAGLRPVIELMFVDFIGVAFDQLYNQAAKMKYMFGGKAKLPLVMRACCGAGIGAAAQHSQCLEAWFMHVPGLKVVMPSTPYDAKGLLISSIRDDNPVVFLEHKLLYGMEGEVPEEAYTIPLGQADIKREGQDVTVVATAQMVNLSLSVAEKLSGDGISAEVVDPRTLSPLDEETILESVRKTHRLVIVHEEVKFAGSGAEIAAMVAEKAFDYLDAPIIRVAAPFTPVPFSPTLEAEFIPNEDKIIQAVKTVTGNPNVA</sequence>
<comment type="cofactor">
    <cofactor evidence="1">
        <name>thiamine diphosphate</name>
        <dbReference type="ChEBI" id="CHEBI:58937"/>
    </cofactor>
</comment>
<protein>
    <submittedName>
        <fullName evidence="5">Alpha-ketoacid dehydrogenase subunit beta</fullName>
    </submittedName>
</protein>
<dbReference type="InterPro" id="IPR033248">
    <property type="entry name" value="Transketolase_C"/>
</dbReference>
<dbReference type="InterPro" id="IPR009014">
    <property type="entry name" value="Transketo_C/PFOR_II"/>
</dbReference>
<keyword evidence="2" id="KW-0560">Oxidoreductase</keyword>
<dbReference type="EMBL" id="JACNJD010000216">
    <property type="protein sequence ID" value="MBC8177543.1"/>
    <property type="molecule type" value="Genomic_DNA"/>
</dbReference>
<dbReference type="Pfam" id="PF02779">
    <property type="entry name" value="Transket_pyr"/>
    <property type="match status" value="1"/>
</dbReference>
<evidence type="ECO:0000313" key="5">
    <source>
        <dbReference type="EMBL" id="MBC8177543.1"/>
    </source>
</evidence>